<reference evidence="2 3" key="1">
    <citation type="submission" date="2020-09" db="EMBL/GenBank/DDBJ databases">
        <title>Paenibacillus sp. strain PR3 16S rRNA gene Genome sequencing and assembly.</title>
        <authorList>
            <person name="Kim J."/>
        </authorList>
    </citation>
    <scope>NUCLEOTIDE SEQUENCE [LARGE SCALE GENOMIC DNA]</scope>
    <source>
        <strain evidence="2 3">PR3</strain>
    </source>
</reference>
<proteinExistence type="predicted"/>
<evidence type="ECO:0000256" key="1">
    <source>
        <dbReference type="SAM" id="MobiDB-lite"/>
    </source>
</evidence>
<evidence type="ECO:0000313" key="2">
    <source>
        <dbReference type="EMBL" id="MBD3922713.1"/>
    </source>
</evidence>
<comment type="caution">
    <text evidence="2">The sequence shown here is derived from an EMBL/GenBank/DDBJ whole genome shotgun (WGS) entry which is preliminary data.</text>
</comment>
<dbReference type="PROSITE" id="PS51257">
    <property type="entry name" value="PROKAR_LIPOPROTEIN"/>
    <property type="match status" value="1"/>
</dbReference>
<organism evidence="2 3">
    <name type="scientific">Paenibacillus terricola</name>
    <dbReference type="NCBI Taxonomy" id="2763503"/>
    <lineage>
        <taxon>Bacteria</taxon>
        <taxon>Bacillati</taxon>
        <taxon>Bacillota</taxon>
        <taxon>Bacilli</taxon>
        <taxon>Bacillales</taxon>
        <taxon>Paenibacillaceae</taxon>
        <taxon>Paenibacillus</taxon>
    </lineage>
</organism>
<protein>
    <recommendedName>
        <fullName evidence="4">Lipoprotein</fullName>
    </recommendedName>
</protein>
<name>A0ABR8N3H5_9BACL</name>
<accession>A0ABR8N3H5</accession>
<feature type="compositionally biased region" description="Polar residues" evidence="1">
    <location>
        <begin position="29"/>
        <end position="58"/>
    </location>
</feature>
<dbReference type="InterPro" id="IPR046033">
    <property type="entry name" value="DUF5991"/>
</dbReference>
<dbReference type="RefSeq" id="WP_191207019.1">
    <property type="nucleotide sequence ID" value="NZ_JACXZA010000011.1"/>
</dbReference>
<keyword evidence="3" id="KW-1185">Reference proteome</keyword>
<evidence type="ECO:0008006" key="4">
    <source>
        <dbReference type="Google" id="ProtNLM"/>
    </source>
</evidence>
<dbReference type="Pfam" id="PF19453">
    <property type="entry name" value="DUF5991"/>
    <property type="match status" value="1"/>
</dbReference>
<gene>
    <name evidence="2" type="ORF">H8B09_28650</name>
</gene>
<feature type="region of interest" description="Disordered" evidence="1">
    <location>
        <begin position="27"/>
        <end position="58"/>
    </location>
</feature>
<sequence>MKNALVVIILMSLISLLGCSEHKGFNPIQGRTEQQQNDTSSTAAPMDIAQSQSISSTSPELDSWMGDYIFTEDITSQEYGRFYEVYISKENDGYHAEVTMDDSDAGEYSTLLAQVKGDTNRINLLFSGYSPDETNTNTSYQPGDQLMSLTTTNTGVITYWGKMMPINDMNKVDGTYFKMREKSEGYAGHWYTSTPSAGGNSTTIEVAKLTESSISFSLYSSDI</sequence>
<dbReference type="Proteomes" id="UP000609346">
    <property type="component" value="Unassembled WGS sequence"/>
</dbReference>
<dbReference type="EMBL" id="JACXZA010000011">
    <property type="protein sequence ID" value="MBD3922713.1"/>
    <property type="molecule type" value="Genomic_DNA"/>
</dbReference>
<evidence type="ECO:0000313" key="3">
    <source>
        <dbReference type="Proteomes" id="UP000609346"/>
    </source>
</evidence>